<evidence type="ECO:0000313" key="7">
    <source>
        <dbReference type="EMBL" id="KAJ6441812.1"/>
    </source>
</evidence>
<dbReference type="InterPro" id="IPR045054">
    <property type="entry name" value="P4HA-like"/>
</dbReference>
<dbReference type="GO" id="GO:0004656">
    <property type="term" value="F:procollagen-proline 4-dioxygenase activity"/>
    <property type="evidence" value="ECO:0007669"/>
    <property type="project" value="TreeGrafter"/>
</dbReference>
<evidence type="ECO:0000313" key="8">
    <source>
        <dbReference type="Proteomes" id="UP001163105"/>
    </source>
</evidence>
<keyword evidence="2" id="KW-0479">Metal-binding</keyword>
<dbReference type="Gene3D" id="2.60.120.620">
    <property type="entry name" value="q2cbj1_9rhob like domain"/>
    <property type="match status" value="1"/>
</dbReference>
<keyword evidence="8" id="KW-1185">Reference proteome</keyword>
<comment type="cofactor">
    <cofactor evidence="1">
        <name>L-ascorbate</name>
        <dbReference type="ChEBI" id="CHEBI:38290"/>
    </cofactor>
</comment>
<organism evidence="7 8">
    <name type="scientific">Purpureocillium lavendulum</name>
    <dbReference type="NCBI Taxonomy" id="1247861"/>
    <lineage>
        <taxon>Eukaryota</taxon>
        <taxon>Fungi</taxon>
        <taxon>Dikarya</taxon>
        <taxon>Ascomycota</taxon>
        <taxon>Pezizomycotina</taxon>
        <taxon>Sordariomycetes</taxon>
        <taxon>Hypocreomycetidae</taxon>
        <taxon>Hypocreales</taxon>
        <taxon>Ophiocordycipitaceae</taxon>
        <taxon>Purpureocillium</taxon>
    </lineage>
</organism>
<proteinExistence type="predicted"/>
<dbReference type="GO" id="GO:0005783">
    <property type="term" value="C:endoplasmic reticulum"/>
    <property type="evidence" value="ECO:0007669"/>
    <property type="project" value="TreeGrafter"/>
</dbReference>
<gene>
    <name evidence="7" type="primary">P4HA</name>
    <name evidence="7" type="ORF">O9K51_05363</name>
</gene>
<evidence type="ECO:0000256" key="5">
    <source>
        <dbReference type="ARBA" id="ARBA00023004"/>
    </source>
</evidence>
<name>A0AB34FTV6_9HYPO</name>
<comment type="caution">
    <text evidence="7">The sequence shown here is derived from an EMBL/GenBank/DDBJ whole genome shotgun (WGS) entry which is preliminary data.</text>
</comment>
<evidence type="ECO:0000256" key="4">
    <source>
        <dbReference type="ARBA" id="ARBA00023002"/>
    </source>
</evidence>
<protein>
    <submittedName>
        <fullName evidence="7">2og-fe oxygenase family protein</fullName>
    </submittedName>
</protein>
<evidence type="ECO:0000256" key="2">
    <source>
        <dbReference type="ARBA" id="ARBA00022723"/>
    </source>
</evidence>
<dbReference type="GO" id="GO:0005506">
    <property type="term" value="F:iron ion binding"/>
    <property type="evidence" value="ECO:0007669"/>
    <property type="project" value="InterPro"/>
</dbReference>
<dbReference type="Pfam" id="PF13640">
    <property type="entry name" value="2OG-FeII_Oxy_3"/>
    <property type="match status" value="1"/>
</dbReference>
<dbReference type="PANTHER" id="PTHR10869:SF246">
    <property type="entry name" value="TRANSMEMBRANE PROLYL 4-HYDROXYLASE"/>
    <property type="match status" value="1"/>
</dbReference>
<keyword evidence="5" id="KW-0408">Iron</keyword>
<dbReference type="PANTHER" id="PTHR10869">
    <property type="entry name" value="PROLYL 4-HYDROXYLASE ALPHA SUBUNIT"/>
    <property type="match status" value="1"/>
</dbReference>
<dbReference type="InterPro" id="IPR005123">
    <property type="entry name" value="Oxoglu/Fe-dep_dioxygenase_dom"/>
</dbReference>
<reference evidence="7" key="1">
    <citation type="submission" date="2023-01" db="EMBL/GenBank/DDBJ databases">
        <title>The growth and conidiation of Purpureocillium lavendulum are regulated by nitrogen source and histone H3K14 acetylation.</title>
        <authorList>
            <person name="Tang P."/>
            <person name="Han J."/>
            <person name="Zhang C."/>
            <person name="Tang P."/>
            <person name="Qi F."/>
            <person name="Zhang K."/>
            <person name="Liang L."/>
        </authorList>
    </citation>
    <scope>NUCLEOTIDE SEQUENCE</scope>
    <source>
        <strain evidence="7">YMF1.00683</strain>
    </source>
</reference>
<dbReference type="AlphaFoldDB" id="A0AB34FTV6"/>
<evidence type="ECO:0000256" key="3">
    <source>
        <dbReference type="ARBA" id="ARBA00022964"/>
    </source>
</evidence>
<dbReference type="InterPro" id="IPR006620">
    <property type="entry name" value="Pro_4_hyd_alph"/>
</dbReference>
<dbReference type="GO" id="GO:0031418">
    <property type="term" value="F:L-ascorbic acid binding"/>
    <property type="evidence" value="ECO:0007669"/>
    <property type="project" value="InterPro"/>
</dbReference>
<sequence>MYLEGFLSAEERSHLQDLANGHFQHSAVAAGAAGSSAIHAVRTSQSTTIPRDSLVRCIEDRALALQGFDTPPSHLEPIQLVKYGPTQDYHYHTDWFTDAAAHATAAQGGNRASSIFAYVRTAGSNNDNSSSVLTGGGTNFPLLDVPLRDERWCRFVDCDDEYERGVTFRPVAGNAIYWENLVRDGAATRGDQRTLHAGLPVVSGEKVGMNIWTREAPLPPGVRGK</sequence>
<dbReference type="InterPro" id="IPR044862">
    <property type="entry name" value="Pro_4_hyd_alph_FE2OG_OXY"/>
</dbReference>
<keyword evidence="4" id="KW-0560">Oxidoreductase</keyword>
<evidence type="ECO:0000259" key="6">
    <source>
        <dbReference type="PROSITE" id="PS51471"/>
    </source>
</evidence>
<dbReference type="SMART" id="SM00702">
    <property type="entry name" value="P4Hc"/>
    <property type="match status" value="1"/>
</dbReference>
<dbReference type="EMBL" id="JAQHRD010000004">
    <property type="protein sequence ID" value="KAJ6441812.1"/>
    <property type="molecule type" value="Genomic_DNA"/>
</dbReference>
<dbReference type="Proteomes" id="UP001163105">
    <property type="component" value="Unassembled WGS sequence"/>
</dbReference>
<keyword evidence="3" id="KW-0223">Dioxygenase</keyword>
<feature type="domain" description="Fe2OG dioxygenase" evidence="6">
    <location>
        <begin position="74"/>
        <end position="215"/>
    </location>
</feature>
<evidence type="ECO:0000256" key="1">
    <source>
        <dbReference type="ARBA" id="ARBA00001961"/>
    </source>
</evidence>
<accession>A0AB34FTV6</accession>
<dbReference type="PROSITE" id="PS51471">
    <property type="entry name" value="FE2OG_OXY"/>
    <property type="match status" value="1"/>
</dbReference>